<sequence length="197" mass="21312">MNVREELEARLDLGGALVNDVEVDGGSVKVVMINEVVPPDPSDDFYSGPESEYAQSAGVLFERAGTAFSSPADALAAGIYLTNAIKWPKEETAVPKELVERSIPVLEAELALFPRVEVVMLMGDVAKKCFNAVCKKRGGRNAVPSGSTYKLRSSEITYDGKRVMPSYIMTGGNIQIEKSKVQMITEDIAEVIRLIGA</sequence>
<dbReference type="RefSeq" id="WP_136436136.1">
    <property type="nucleotide sequence ID" value="NZ_SSTJ01000028.1"/>
</dbReference>
<evidence type="ECO:0000313" key="2">
    <source>
        <dbReference type="EMBL" id="THG34739.1"/>
    </source>
</evidence>
<organism evidence="2 3">
    <name type="scientific">Adlercreutzia caecimuris</name>
    <dbReference type="NCBI Taxonomy" id="671266"/>
    <lineage>
        <taxon>Bacteria</taxon>
        <taxon>Bacillati</taxon>
        <taxon>Actinomycetota</taxon>
        <taxon>Coriobacteriia</taxon>
        <taxon>Eggerthellales</taxon>
        <taxon>Eggerthellaceae</taxon>
        <taxon>Adlercreutzia</taxon>
    </lineage>
</organism>
<dbReference type="Proteomes" id="UP000308978">
    <property type="component" value="Unassembled WGS sequence"/>
</dbReference>
<evidence type="ECO:0000313" key="3">
    <source>
        <dbReference type="Proteomes" id="UP000308978"/>
    </source>
</evidence>
<dbReference type="AlphaFoldDB" id="A0A4S4FV23"/>
<proteinExistence type="predicted"/>
<dbReference type="SUPFAM" id="SSF52141">
    <property type="entry name" value="Uracil-DNA glycosylase-like"/>
    <property type="match status" value="1"/>
</dbReference>
<dbReference type="Pfam" id="PF03167">
    <property type="entry name" value="UDG"/>
    <property type="match status" value="1"/>
</dbReference>
<gene>
    <name evidence="2" type="ORF">E5986_11565</name>
</gene>
<dbReference type="InterPro" id="IPR036895">
    <property type="entry name" value="Uracil-DNA_glycosylase-like_sf"/>
</dbReference>
<evidence type="ECO:0000259" key="1">
    <source>
        <dbReference type="Pfam" id="PF03167"/>
    </source>
</evidence>
<comment type="caution">
    <text evidence="2">The sequence shown here is derived from an EMBL/GenBank/DDBJ whole genome shotgun (WGS) entry which is preliminary data.</text>
</comment>
<feature type="domain" description="Uracil-DNA glycosylase-like" evidence="1">
    <location>
        <begin position="53"/>
        <end position="159"/>
    </location>
</feature>
<dbReference type="InterPro" id="IPR005122">
    <property type="entry name" value="Uracil-DNA_glycosylase-like"/>
</dbReference>
<dbReference type="Gene3D" id="3.40.470.10">
    <property type="entry name" value="Uracil-DNA glycosylase-like domain"/>
    <property type="match status" value="1"/>
</dbReference>
<reference evidence="2 3" key="1">
    <citation type="submission" date="2019-04" db="EMBL/GenBank/DDBJ databases">
        <title>Microbes associate with the intestines of laboratory mice.</title>
        <authorList>
            <person name="Navarre W."/>
            <person name="Wong E."/>
            <person name="Huang K.C."/>
            <person name="Tropini C."/>
            <person name="Ng K."/>
            <person name="Yu B."/>
        </authorList>
    </citation>
    <scope>NUCLEOTIDE SEQUENCE [LARGE SCALE GENOMIC DNA]</scope>
    <source>
        <strain evidence="2 3">NM80_B27</strain>
    </source>
</reference>
<name>A0A4S4FV23_9ACTN</name>
<dbReference type="EMBL" id="SSTJ01000028">
    <property type="protein sequence ID" value="THG34739.1"/>
    <property type="molecule type" value="Genomic_DNA"/>
</dbReference>
<protein>
    <submittedName>
        <fullName evidence="2">Uracil-DNA glycosylase</fullName>
    </submittedName>
</protein>
<accession>A0A4S4FV23</accession>